<feature type="compositionally biased region" description="Low complexity" evidence="2">
    <location>
        <begin position="51"/>
        <end position="60"/>
    </location>
</feature>
<reference evidence="3 4" key="2">
    <citation type="submission" date="2015-05" db="EMBL/GenBank/DDBJ databases">
        <authorList>
            <person name="Morales-Cruz A."/>
            <person name="Amrine K.C."/>
            <person name="Cantu D."/>
        </authorList>
    </citation>
    <scope>NUCLEOTIDE SEQUENCE [LARGE SCALE GENOMIC DNA]</scope>
    <source>
        <strain evidence="3">UCRPC4</strain>
    </source>
</reference>
<evidence type="ECO:0000313" key="3">
    <source>
        <dbReference type="EMBL" id="KKY27082.1"/>
    </source>
</evidence>
<dbReference type="Pfam" id="PF09736">
    <property type="entry name" value="Bud13"/>
    <property type="match status" value="1"/>
</dbReference>
<dbReference type="InterPro" id="IPR018609">
    <property type="entry name" value="Bud13"/>
</dbReference>
<dbReference type="AlphaFoldDB" id="A0A0G2EWR2"/>
<keyword evidence="4" id="KW-1185">Reference proteome</keyword>
<evidence type="ECO:0000313" key="4">
    <source>
        <dbReference type="Proteomes" id="UP000053317"/>
    </source>
</evidence>
<dbReference type="GO" id="GO:0070274">
    <property type="term" value="C:RES complex"/>
    <property type="evidence" value="ECO:0007669"/>
    <property type="project" value="TreeGrafter"/>
</dbReference>
<dbReference type="GO" id="GO:0005684">
    <property type="term" value="C:U2-type spliceosomal complex"/>
    <property type="evidence" value="ECO:0007669"/>
    <property type="project" value="TreeGrafter"/>
</dbReference>
<dbReference type="Proteomes" id="UP000053317">
    <property type="component" value="Unassembled WGS sequence"/>
</dbReference>
<comment type="caution">
    <text evidence="3">The sequence shown here is derived from an EMBL/GenBank/DDBJ whole genome shotgun (WGS) entry which is preliminary data.</text>
</comment>
<feature type="compositionally biased region" description="Basic and acidic residues" evidence="2">
    <location>
        <begin position="167"/>
        <end position="181"/>
    </location>
</feature>
<feature type="region of interest" description="Disordered" evidence="2">
    <location>
        <begin position="9"/>
        <end position="115"/>
    </location>
</feature>
<feature type="compositionally biased region" description="Basic and acidic residues" evidence="2">
    <location>
        <begin position="199"/>
        <end position="253"/>
    </location>
</feature>
<protein>
    <submittedName>
        <fullName evidence="3">Putative cell cycle control protein</fullName>
    </submittedName>
</protein>
<name>A0A0G2EWR2_PHACM</name>
<gene>
    <name evidence="3" type="ORF">UCRPC4_g01307</name>
</gene>
<dbReference type="GO" id="GO:0000398">
    <property type="term" value="P:mRNA splicing, via spliceosome"/>
    <property type="evidence" value="ECO:0007669"/>
    <property type="project" value="TreeGrafter"/>
</dbReference>
<dbReference type="PANTHER" id="PTHR31809:SF0">
    <property type="entry name" value="BUD13 HOMOLOG"/>
    <property type="match status" value="1"/>
</dbReference>
<dbReference type="OrthoDB" id="6022at2759"/>
<sequence length="356" mass="40247">MSLADYLARNYLTADNPSSDPSRPKKKRKKHHTSEPTTGLLIADDDDELSLSHSSNALLSDDPDAPITYGGDSRLGGGRSAEFRKTKTSGWKTLGESAAQGASNGTARHAENTSDEADFIILAAAREEESRRLAEEAGEAPTIVEQSGPGDRPRPGVGGLQTAAETRALEEARVAEQESDRKARKKKTKGERDAEQEETVYRDATGRRIDIHLKRAEARKLEEEAKRKEREDQEKLTGDVQRAQREQRQQDLEDAKLMKLSRYADDEDLNKELKKQERWGDTMAGYIEREAVAEGRSITSTKPIYKGSFEPNRYGIRPGYRWDGVDRSTGFEKQWFQARGKQERNRDLEYQWQMDE</sequence>
<reference evidence="3 4" key="1">
    <citation type="submission" date="2015-05" db="EMBL/GenBank/DDBJ databases">
        <title>Distinctive expansion of gene families associated with plant cell wall degradation and secondary metabolism in the genomes of grapevine trunk pathogens.</title>
        <authorList>
            <person name="Lawrence D.P."/>
            <person name="Travadon R."/>
            <person name="Rolshausen P.E."/>
            <person name="Baumgartner K."/>
        </authorList>
    </citation>
    <scope>NUCLEOTIDE SEQUENCE [LARGE SCALE GENOMIC DNA]</scope>
    <source>
        <strain evidence="3">UCRPC4</strain>
    </source>
</reference>
<evidence type="ECO:0000256" key="1">
    <source>
        <dbReference type="ARBA" id="ARBA00011069"/>
    </source>
</evidence>
<evidence type="ECO:0000256" key="2">
    <source>
        <dbReference type="SAM" id="MobiDB-lite"/>
    </source>
</evidence>
<feature type="region of interest" description="Disordered" evidence="2">
    <location>
        <begin position="128"/>
        <end position="253"/>
    </location>
</feature>
<dbReference type="InterPro" id="IPR051112">
    <property type="entry name" value="CWC26_splicing_factor"/>
</dbReference>
<dbReference type="PANTHER" id="PTHR31809">
    <property type="entry name" value="BUD13 HOMOLOG"/>
    <property type="match status" value="1"/>
</dbReference>
<dbReference type="EMBL" id="LCWF01000030">
    <property type="protein sequence ID" value="KKY27082.1"/>
    <property type="molecule type" value="Genomic_DNA"/>
</dbReference>
<organism evidence="3 4">
    <name type="scientific">Phaeomoniella chlamydospora</name>
    <name type="common">Phaeoacremonium chlamydosporum</name>
    <dbReference type="NCBI Taxonomy" id="158046"/>
    <lineage>
        <taxon>Eukaryota</taxon>
        <taxon>Fungi</taxon>
        <taxon>Dikarya</taxon>
        <taxon>Ascomycota</taxon>
        <taxon>Pezizomycotina</taxon>
        <taxon>Eurotiomycetes</taxon>
        <taxon>Chaetothyriomycetidae</taxon>
        <taxon>Phaeomoniellales</taxon>
        <taxon>Phaeomoniellaceae</taxon>
        <taxon>Phaeomoniella</taxon>
    </lineage>
</organism>
<dbReference type="GO" id="GO:0003723">
    <property type="term" value="F:RNA binding"/>
    <property type="evidence" value="ECO:0007669"/>
    <property type="project" value="TreeGrafter"/>
</dbReference>
<accession>A0A0G2EWR2</accession>
<comment type="similarity">
    <text evidence="1">Belongs to the CWC26 family.</text>
</comment>
<proteinExistence type="inferred from homology"/>